<dbReference type="Gene3D" id="3.30.465.10">
    <property type="match status" value="2"/>
</dbReference>
<evidence type="ECO:0000256" key="2">
    <source>
        <dbReference type="ARBA" id="ARBA00023002"/>
    </source>
</evidence>
<dbReference type="InParanoid" id="A0A7C8ILH2"/>
<protein>
    <recommendedName>
        <fullName evidence="3">FAD-binding PCMH-type domain-containing protein</fullName>
    </recommendedName>
</protein>
<reference evidence="4 5" key="1">
    <citation type="submission" date="2019-12" db="EMBL/GenBank/DDBJ databases">
        <title>Draft genome sequence of the ascomycete Xylaria multiplex DSM 110363.</title>
        <authorList>
            <person name="Buettner E."/>
            <person name="Kellner H."/>
        </authorList>
    </citation>
    <scope>NUCLEOTIDE SEQUENCE [LARGE SCALE GENOMIC DNA]</scope>
    <source>
        <strain evidence="4 5">DSM 110363</strain>
    </source>
</reference>
<keyword evidence="2" id="KW-0560">Oxidoreductase</keyword>
<dbReference type="InterPro" id="IPR016169">
    <property type="entry name" value="FAD-bd_PCMH_sub2"/>
</dbReference>
<dbReference type="InterPro" id="IPR012951">
    <property type="entry name" value="BBE"/>
</dbReference>
<dbReference type="InterPro" id="IPR036318">
    <property type="entry name" value="FAD-bd_PCMH-like_sf"/>
</dbReference>
<name>A0A7C8ILH2_9PEZI</name>
<dbReference type="PROSITE" id="PS51387">
    <property type="entry name" value="FAD_PCMH"/>
    <property type="match status" value="1"/>
</dbReference>
<evidence type="ECO:0000259" key="3">
    <source>
        <dbReference type="PROSITE" id="PS51387"/>
    </source>
</evidence>
<dbReference type="Pfam" id="PF08031">
    <property type="entry name" value="BBE"/>
    <property type="match status" value="1"/>
</dbReference>
<evidence type="ECO:0000313" key="4">
    <source>
        <dbReference type="EMBL" id="KAF2966626.1"/>
    </source>
</evidence>
<gene>
    <name evidence="4" type="ORF">GQX73_g6982</name>
</gene>
<dbReference type="OrthoDB" id="9983560at2759"/>
<dbReference type="GO" id="GO:0071949">
    <property type="term" value="F:FAD binding"/>
    <property type="evidence" value="ECO:0007669"/>
    <property type="project" value="InterPro"/>
</dbReference>
<keyword evidence="5" id="KW-1185">Reference proteome</keyword>
<dbReference type="GO" id="GO:0016491">
    <property type="term" value="F:oxidoreductase activity"/>
    <property type="evidence" value="ECO:0007669"/>
    <property type="project" value="UniProtKB-KW"/>
</dbReference>
<sequence length="475" mass="51133">MSIYWTNNSCSPFTGLNGTCSLGNLAPYALNISEAADVISGIQFAQKNNIRLTIKNTGHDFLGRSTGASSLALWTHNLKEITSLHYRSAAYSGPALRFGAGVQGGDLYRAASARGLRVVGGSCPTVGVAGGFTQGGGHGPLGSAYGLGADQVLEWEVVTAAGKHLTVSPTSDAELFWALSGGGAGNYGVVLSVTVRAHPDGPVAGAAFSFNNTSNETLYWEGVTTWLRYLTVLDSIDGLTTLTVITAQSLLLEFATWPDVTSADKIDNVLAPFIDQLTQLNISTGTSYTSKIHPNFAQHYEYWATQIYDSNTTVGGRLIPRSVVKDEDVGLPALVTNLRDITGSGAQVFLVAANFSHANHAPNSVLPAWRDALIHMAFSNPLSVSSGWDEILQDQAQLNIWQENMRTITPGGGTYMNEATWDNPHWKNDYFGINYADLLAIKEKYDPTHVFWANAAVGSDTYWKVVQDGRLCRIE</sequence>
<evidence type="ECO:0000313" key="5">
    <source>
        <dbReference type="Proteomes" id="UP000481858"/>
    </source>
</evidence>
<dbReference type="InterPro" id="IPR016166">
    <property type="entry name" value="FAD-bd_PCMH"/>
</dbReference>
<dbReference type="PANTHER" id="PTHR13878:SF91">
    <property type="entry name" value="FAD BINDING DOMAIN PROTEIN (AFU_ORTHOLOGUE AFUA_6G12070)-RELATED"/>
    <property type="match status" value="1"/>
</dbReference>
<evidence type="ECO:0000256" key="1">
    <source>
        <dbReference type="ARBA" id="ARBA00005466"/>
    </source>
</evidence>
<dbReference type="EMBL" id="WUBL01000085">
    <property type="protein sequence ID" value="KAF2966626.1"/>
    <property type="molecule type" value="Genomic_DNA"/>
</dbReference>
<dbReference type="Pfam" id="PF01565">
    <property type="entry name" value="FAD_binding_4"/>
    <property type="match status" value="1"/>
</dbReference>
<organism evidence="4 5">
    <name type="scientific">Xylaria multiplex</name>
    <dbReference type="NCBI Taxonomy" id="323545"/>
    <lineage>
        <taxon>Eukaryota</taxon>
        <taxon>Fungi</taxon>
        <taxon>Dikarya</taxon>
        <taxon>Ascomycota</taxon>
        <taxon>Pezizomycotina</taxon>
        <taxon>Sordariomycetes</taxon>
        <taxon>Xylariomycetidae</taxon>
        <taxon>Xylariales</taxon>
        <taxon>Xylariaceae</taxon>
        <taxon>Xylaria</taxon>
    </lineage>
</organism>
<dbReference type="InterPro" id="IPR006094">
    <property type="entry name" value="Oxid_FAD_bind_N"/>
</dbReference>
<dbReference type="PANTHER" id="PTHR13878">
    <property type="entry name" value="GULONOLACTONE OXIDASE"/>
    <property type="match status" value="1"/>
</dbReference>
<accession>A0A7C8ILH2</accession>
<comment type="caution">
    <text evidence="4">The sequence shown here is derived from an EMBL/GenBank/DDBJ whole genome shotgun (WGS) entry which is preliminary data.</text>
</comment>
<dbReference type="SUPFAM" id="SSF56176">
    <property type="entry name" value="FAD-binding/transporter-associated domain-like"/>
    <property type="match status" value="1"/>
</dbReference>
<dbReference type="InterPro" id="IPR050432">
    <property type="entry name" value="FAD-linked_Oxidoreductases_BP"/>
</dbReference>
<dbReference type="Proteomes" id="UP000481858">
    <property type="component" value="Unassembled WGS sequence"/>
</dbReference>
<dbReference type="AlphaFoldDB" id="A0A7C8ILH2"/>
<feature type="domain" description="FAD-binding PCMH-type" evidence="3">
    <location>
        <begin position="22"/>
        <end position="200"/>
    </location>
</feature>
<proteinExistence type="inferred from homology"/>
<comment type="similarity">
    <text evidence="1">Belongs to the oxygen-dependent FAD-linked oxidoreductase family.</text>
</comment>